<accession>A0A8S5UQS7</accession>
<evidence type="ECO:0000256" key="1">
    <source>
        <dbReference type="SAM" id="MobiDB-lite"/>
    </source>
</evidence>
<feature type="region of interest" description="Disordered" evidence="1">
    <location>
        <begin position="88"/>
        <end position="109"/>
    </location>
</feature>
<evidence type="ECO:0000313" key="2">
    <source>
        <dbReference type="EMBL" id="DAF96829.1"/>
    </source>
</evidence>
<reference evidence="2" key="1">
    <citation type="journal article" date="2021" name="Proc. Natl. Acad. Sci. U.S.A.">
        <title>A Catalog of Tens of Thousands of Viruses from Human Metagenomes Reveals Hidden Associations with Chronic Diseases.</title>
        <authorList>
            <person name="Tisza M.J."/>
            <person name="Buck C.B."/>
        </authorList>
    </citation>
    <scope>NUCLEOTIDE SEQUENCE</scope>
    <source>
        <strain evidence="2">CtQyH19</strain>
    </source>
</reference>
<dbReference type="EMBL" id="BK016121">
    <property type="protein sequence ID" value="DAF96829.1"/>
    <property type="molecule type" value="Genomic_DNA"/>
</dbReference>
<proteinExistence type="predicted"/>
<sequence length="109" mass="12278">MREIVKIVPSELRQKVESGWKLDQLAQHYGLSKASMRNALKQLGLKIRALRTPAFTFVEEEVHDAPAQHITPDEVARPQVNLEEIANNPVESVPGNFSNSEDVTSEQSW</sequence>
<name>A0A8S5UQS7_9CAUD</name>
<feature type="compositionally biased region" description="Polar residues" evidence="1">
    <location>
        <begin position="95"/>
        <end position="109"/>
    </location>
</feature>
<protein>
    <submittedName>
        <fullName evidence="2">Putative GntR-family transcriptional regulator</fullName>
    </submittedName>
</protein>
<organism evidence="2">
    <name type="scientific">Podoviridae sp. ctQyH19</name>
    <dbReference type="NCBI Taxonomy" id="2825249"/>
    <lineage>
        <taxon>Viruses</taxon>
        <taxon>Duplodnaviria</taxon>
        <taxon>Heunggongvirae</taxon>
        <taxon>Uroviricota</taxon>
        <taxon>Caudoviricetes</taxon>
    </lineage>
</organism>